<feature type="transmembrane region" description="Helical" evidence="6">
    <location>
        <begin position="130"/>
        <end position="147"/>
    </location>
</feature>
<dbReference type="AlphaFoldDB" id="A0A1H3Q7X9"/>
<comment type="subcellular location">
    <subcellularLocation>
        <location evidence="1">Membrane</location>
        <topology evidence="1">Multi-pass membrane protein</topology>
    </subcellularLocation>
</comment>
<keyword evidence="5 6" id="KW-0472">Membrane</keyword>
<dbReference type="RefSeq" id="WP_091296376.1">
    <property type="nucleotide sequence ID" value="NZ_FNON01000009.1"/>
</dbReference>
<feature type="domain" description="EamA" evidence="7">
    <location>
        <begin position="14"/>
        <end position="147"/>
    </location>
</feature>
<evidence type="ECO:0000256" key="3">
    <source>
        <dbReference type="ARBA" id="ARBA00022692"/>
    </source>
</evidence>
<feature type="transmembrane region" description="Helical" evidence="6">
    <location>
        <begin position="221"/>
        <end position="241"/>
    </location>
</feature>
<evidence type="ECO:0000256" key="5">
    <source>
        <dbReference type="ARBA" id="ARBA00023136"/>
    </source>
</evidence>
<evidence type="ECO:0000313" key="8">
    <source>
        <dbReference type="EMBL" id="SDZ09135.1"/>
    </source>
</evidence>
<evidence type="ECO:0000256" key="6">
    <source>
        <dbReference type="SAM" id="Phobius"/>
    </source>
</evidence>
<name>A0A1H3Q7X9_9PSEU</name>
<dbReference type="InterPro" id="IPR037185">
    <property type="entry name" value="EmrE-like"/>
</dbReference>
<feature type="transmembrane region" description="Helical" evidence="6">
    <location>
        <begin position="44"/>
        <end position="63"/>
    </location>
</feature>
<keyword evidence="3 6" id="KW-0812">Transmembrane</keyword>
<evidence type="ECO:0000259" key="7">
    <source>
        <dbReference type="Pfam" id="PF00892"/>
    </source>
</evidence>
<dbReference type="PANTHER" id="PTHR32322:SF2">
    <property type="entry name" value="EAMA DOMAIN-CONTAINING PROTEIN"/>
    <property type="match status" value="1"/>
</dbReference>
<feature type="transmembrane region" description="Helical" evidence="6">
    <location>
        <begin position="75"/>
        <end position="96"/>
    </location>
</feature>
<feature type="domain" description="EamA" evidence="7">
    <location>
        <begin position="162"/>
        <end position="294"/>
    </location>
</feature>
<dbReference type="PANTHER" id="PTHR32322">
    <property type="entry name" value="INNER MEMBRANE TRANSPORTER"/>
    <property type="match status" value="1"/>
</dbReference>
<evidence type="ECO:0000256" key="1">
    <source>
        <dbReference type="ARBA" id="ARBA00004141"/>
    </source>
</evidence>
<organism evidence="8 9">
    <name type="scientific">Amycolatopsis xylanica</name>
    <dbReference type="NCBI Taxonomy" id="589385"/>
    <lineage>
        <taxon>Bacteria</taxon>
        <taxon>Bacillati</taxon>
        <taxon>Actinomycetota</taxon>
        <taxon>Actinomycetes</taxon>
        <taxon>Pseudonocardiales</taxon>
        <taxon>Pseudonocardiaceae</taxon>
        <taxon>Amycolatopsis</taxon>
    </lineage>
</organism>
<feature type="transmembrane region" description="Helical" evidence="6">
    <location>
        <begin position="102"/>
        <end position="123"/>
    </location>
</feature>
<gene>
    <name evidence="8" type="ORF">SAMN05421504_109149</name>
</gene>
<comment type="similarity">
    <text evidence="2">Belongs to the EamA transporter family.</text>
</comment>
<reference evidence="8 9" key="1">
    <citation type="submission" date="2016-10" db="EMBL/GenBank/DDBJ databases">
        <authorList>
            <person name="de Groot N.N."/>
        </authorList>
    </citation>
    <scope>NUCLEOTIDE SEQUENCE [LARGE SCALE GENOMIC DNA]</scope>
    <source>
        <strain evidence="8 9">CPCC 202699</strain>
    </source>
</reference>
<dbReference type="EMBL" id="FNON01000009">
    <property type="protein sequence ID" value="SDZ09135.1"/>
    <property type="molecule type" value="Genomic_DNA"/>
</dbReference>
<proteinExistence type="inferred from homology"/>
<evidence type="ECO:0000256" key="2">
    <source>
        <dbReference type="ARBA" id="ARBA00007362"/>
    </source>
</evidence>
<dbReference type="Pfam" id="PF00892">
    <property type="entry name" value="EamA"/>
    <property type="match status" value="2"/>
</dbReference>
<sequence length="299" mass="30465">MSAVLLRARDRSAVALVLAGVLWGTGGLAGSVLSAETGLHPLAVAAYRLLLGGCFAVAFLWLTGGLKALPRTKAVVIRLVVAGALLGLFQASYFIAVSLSSVSIATMTTIGSVPVFVAVASAVRDRRWPGRWTVLSIGIALAGLVLLRWSPVDVDASKLFGGLFFALLAGAGFATLTLVTGRPVEGLDPLRTTAFGCLIGGLLLTPAAIALGMDLPAEPKVIALAVYLGAVPTALAYAAYLRGLTTAHPVLAALSALLEPVTAAVLSAVLLGDRLGLAGWCGAALLVGALALSYRRPGY</sequence>
<dbReference type="GO" id="GO:0016020">
    <property type="term" value="C:membrane"/>
    <property type="evidence" value="ECO:0007669"/>
    <property type="project" value="UniProtKB-SubCell"/>
</dbReference>
<evidence type="ECO:0000313" key="9">
    <source>
        <dbReference type="Proteomes" id="UP000199515"/>
    </source>
</evidence>
<dbReference type="SUPFAM" id="SSF103481">
    <property type="entry name" value="Multidrug resistance efflux transporter EmrE"/>
    <property type="match status" value="2"/>
</dbReference>
<keyword evidence="9" id="KW-1185">Reference proteome</keyword>
<feature type="transmembrane region" description="Helical" evidence="6">
    <location>
        <begin position="250"/>
        <end position="271"/>
    </location>
</feature>
<feature type="transmembrane region" description="Helical" evidence="6">
    <location>
        <begin position="159"/>
        <end position="181"/>
    </location>
</feature>
<evidence type="ECO:0000256" key="4">
    <source>
        <dbReference type="ARBA" id="ARBA00022989"/>
    </source>
</evidence>
<feature type="transmembrane region" description="Helical" evidence="6">
    <location>
        <begin position="193"/>
        <end position="215"/>
    </location>
</feature>
<dbReference type="Proteomes" id="UP000199515">
    <property type="component" value="Unassembled WGS sequence"/>
</dbReference>
<dbReference type="InterPro" id="IPR000620">
    <property type="entry name" value="EamA_dom"/>
</dbReference>
<dbReference type="OrthoDB" id="5143138at2"/>
<protein>
    <submittedName>
        <fullName evidence="8">Drug/metabolite transporter, DME family</fullName>
    </submittedName>
</protein>
<dbReference type="STRING" id="589385.SAMN05421504_109149"/>
<feature type="transmembrane region" description="Helical" evidence="6">
    <location>
        <begin position="277"/>
        <end position="294"/>
    </location>
</feature>
<accession>A0A1H3Q7X9</accession>
<dbReference type="InterPro" id="IPR050638">
    <property type="entry name" value="AA-Vitamin_Transporters"/>
</dbReference>
<keyword evidence="4 6" id="KW-1133">Transmembrane helix</keyword>